<organism evidence="2 3">
    <name type="scientific">Dictyostelium purpureum</name>
    <name type="common">Slime mold</name>
    <dbReference type="NCBI Taxonomy" id="5786"/>
    <lineage>
        <taxon>Eukaryota</taxon>
        <taxon>Amoebozoa</taxon>
        <taxon>Evosea</taxon>
        <taxon>Eumycetozoa</taxon>
        <taxon>Dictyostelia</taxon>
        <taxon>Dictyosteliales</taxon>
        <taxon>Dictyosteliaceae</taxon>
        <taxon>Dictyostelium</taxon>
    </lineage>
</organism>
<proteinExistence type="predicted"/>
<accession>F1A0T6</accession>
<dbReference type="KEGG" id="dpp:DICPUDRAFT_41797"/>
<dbReference type="GO" id="GO:0006606">
    <property type="term" value="P:protein import into nucleus"/>
    <property type="evidence" value="ECO:0000318"/>
    <property type="project" value="GO_Central"/>
</dbReference>
<dbReference type="AlphaFoldDB" id="F1A0T6"/>
<feature type="non-terminal residue" evidence="2">
    <location>
        <position position="1"/>
    </location>
</feature>
<reference evidence="3" key="1">
    <citation type="journal article" date="2011" name="Genome Biol.">
        <title>Comparative genomics of the social amoebae Dictyostelium discoideum and Dictyostelium purpureum.</title>
        <authorList>
            <consortium name="US DOE Joint Genome Institute (JGI-PGF)"/>
            <person name="Sucgang R."/>
            <person name="Kuo A."/>
            <person name="Tian X."/>
            <person name="Salerno W."/>
            <person name="Parikh A."/>
            <person name="Feasley C.L."/>
            <person name="Dalin E."/>
            <person name="Tu H."/>
            <person name="Huang E."/>
            <person name="Barry K."/>
            <person name="Lindquist E."/>
            <person name="Shapiro H."/>
            <person name="Bruce D."/>
            <person name="Schmutz J."/>
            <person name="Salamov A."/>
            <person name="Fey P."/>
            <person name="Gaudet P."/>
            <person name="Anjard C."/>
            <person name="Babu M.M."/>
            <person name="Basu S."/>
            <person name="Bushmanova Y."/>
            <person name="van der Wel H."/>
            <person name="Katoh-Kurasawa M."/>
            <person name="Dinh C."/>
            <person name="Coutinho P.M."/>
            <person name="Saito T."/>
            <person name="Elias M."/>
            <person name="Schaap P."/>
            <person name="Kay R.R."/>
            <person name="Henrissat B."/>
            <person name="Eichinger L."/>
            <person name="Rivero F."/>
            <person name="Putnam N.H."/>
            <person name="West C.M."/>
            <person name="Loomis W.F."/>
            <person name="Chisholm R.L."/>
            <person name="Shaulsky G."/>
            <person name="Strassmann J.E."/>
            <person name="Queller D.C."/>
            <person name="Kuspa A."/>
            <person name="Grigoriev I.V."/>
        </authorList>
    </citation>
    <scope>NUCLEOTIDE SEQUENCE [LARGE SCALE GENOMIC DNA]</scope>
    <source>
        <strain evidence="3">QSDP1</strain>
    </source>
</reference>
<dbReference type="eggNOG" id="ENOG502RB33">
    <property type="taxonomic scope" value="Eukaryota"/>
</dbReference>
<name>F1A0T6_DICPU</name>
<evidence type="ECO:0000313" key="3">
    <source>
        <dbReference type="Proteomes" id="UP000001064"/>
    </source>
</evidence>
<protein>
    <submittedName>
        <fullName evidence="2">Uncharacterized protein</fullName>
    </submittedName>
</protein>
<dbReference type="InParanoid" id="F1A0T6"/>
<dbReference type="GO" id="GO:0008139">
    <property type="term" value="F:nuclear localization sequence binding"/>
    <property type="evidence" value="ECO:0000318"/>
    <property type="project" value="GO_Central"/>
</dbReference>
<dbReference type="GO" id="GO:0034398">
    <property type="term" value="P:telomere tethering at nuclear periphery"/>
    <property type="evidence" value="ECO:0000318"/>
    <property type="project" value="GO_Central"/>
</dbReference>
<dbReference type="GO" id="GO:0000973">
    <property type="term" value="P:post-transcriptional tethering of RNA polymerase II gene DNA at nuclear periphery"/>
    <property type="evidence" value="ECO:0000318"/>
    <property type="project" value="GO_Central"/>
</dbReference>
<dbReference type="STRING" id="5786.F1A0T6"/>
<dbReference type="GO" id="GO:0006405">
    <property type="term" value="P:RNA export from nucleus"/>
    <property type="evidence" value="ECO:0000318"/>
    <property type="project" value="GO_Central"/>
</dbReference>
<dbReference type="EMBL" id="GL871349">
    <property type="protein sequence ID" value="EGC30189.1"/>
    <property type="molecule type" value="Genomic_DNA"/>
</dbReference>
<dbReference type="OMA" id="IWDITID"/>
<dbReference type="GO" id="GO:0044614">
    <property type="term" value="C:nuclear pore cytoplasmic filaments"/>
    <property type="evidence" value="ECO:0000318"/>
    <property type="project" value="GO_Central"/>
</dbReference>
<gene>
    <name evidence="2" type="ORF">DICPUDRAFT_41797</name>
</gene>
<sequence>IYIPDAVSIKDNVEIEDSISNGTSILYPNLFSFPKDLESFCGETIKFQLVDGSQITGDFISYEKDNSPLSGHRVIIDAKECYSEKLTKGLPNGLVSISTTHIQSYFPLSLEPSSKKLAKIIINDNTPREIVVSYDVPFVSDSFNSGYFRHIIKGVDCKSLYTNPNLQTDIPISFKTVYYWVPQWNIYNKNVTLSLVSEYGKETFTIKNFTCTKNYLTQITVNSFESHATRAVLVFPLGGIRISMFFQNNSDFILSNLSKVVFDGAENSTGTTLLKDVKPNTMGLVSFNFENKLIKVYKDIAHQPLNHTKTKEFNICNIKISNIFTLMDTETCSKIDFQFVNATDFKTKYIVNIGEYSEEQDLNTKISVNGREIAKSLYLFDSSPLSINSFQITHRQTKTFMTHNKLPQILINYLQEKGIQVKYNKDKFETFDLSHLDRNTQDTIIKLMSSLYLEEKTSNYFNRSVDPNVSYGLFNELTFANKPNNIGSGLFGSSNQTSFLPKQSPSFSFGTTTTSVAQPSGSIFGGSSSFGAQQAPNTGFGAPTTSLFGAQQAPNTGFGATVTSPFGAQQAPNAAPPLFGAQQTPNATSLFGARSVNNNGFGEQQQQQTPNASSLFGASQPQQSSSLPSFSFGTSQQPQQASQDKGFSFGFGSPKIENTSDSQNSSDNESISSFVNIPHSPKSLFSSTPVPSTPVPTTPEKEIALTSITSHKEFSNKSFEELKLEHNNGSK</sequence>
<dbReference type="VEuPathDB" id="AmoebaDB:DICPUDRAFT_41797"/>
<feature type="compositionally biased region" description="Low complexity" evidence="1">
    <location>
        <begin position="619"/>
        <end position="636"/>
    </location>
</feature>
<dbReference type="Proteomes" id="UP000001064">
    <property type="component" value="Unassembled WGS sequence"/>
</dbReference>
<feature type="compositionally biased region" description="Low complexity" evidence="1">
    <location>
        <begin position="660"/>
        <end position="673"/>
    </location>
</feature>
<dbReference type="FunCoup" id="F1A0T6">
    <property type="interactions" value="784"/>
</dbReference>
<dbReference type="OrthoDB" id="23604at2759"/>
<feature type="compositionally biased region" description="Polar residues" evidence="1">
    <location>
        <begin position="581"/>
        <end position="617"/>
    </location>
</feature>
<evidence type="ECO:0000313" key="2">
    <source>
        <dbReference type="EMBL" id="EGC30189.1"/>
    </source>
</evidence>
<keyword evidence="3" id="KW-1185">Reference proteome</keyword>
<dbReference type="RefSeq" id="XP_003293278.1">
    <property type="nucleotide sequence ID" value="XM_003293230.1"/>
</dbReference>
<dbReference type="GO" id="GO:0003723">
    <property type="term" value="F:RNA binding"/>
    <property type="evidence" value="ECO:0000318"/>
    <property type="project" value="GO_Central"/>
</dbReference>
<dbReference type="GeneID" id="10510980"/>
<evidence type="ECO:0000256" key="1">
    <source>
        <dbReference type="SAM" id="MobiDB-lite"/>
    </source>
</evidence>
<dbReference type="GO" id="GO:0017056">
    <property type="term" value="F:structural constituent of nuclear pore"/>
    <property type="evidence" value="ECO:0000318"/>
    <property type="project" value="GO_Central"/>
</dbReference>
<feature type="region of interest" description="Disordered" evidence="1">
    <location>
        <begin position="558"/>
        <end position="700"/>
    </location>
</feature>
<feature type="compositionally biased region" description="Polar residues" evidence="1">
    <location>
        <begin position="561"/>
        <end position="572"/>
    </location>
</feature>